<protein>
    <submittedName>
        <fullName evidence="2">Uncharacterized protein</fullName>
    </submittedName>
</protein>
<name>A0A5B0RPI6_PUCGR</name>
<organism evidence="2 3">
    <name type="scientific">Puccinia graminis f. sp. tritici</name>
    <dbReference type="NCBI Taxonomy" id="56615"/>
    <lineage>
        <taxon>Eukaryota</taxon>
        <taxon>Fungi</taxon>
        <taxon>Dikarya</taxon>
        <taxon>Basidiomycota</taxon>
        <taxon>Pucciniomycotina</taxon>
        <taxon>Pucciniomycetes</taxon>
        <taxon>Pucciniales</taxon>
        <taxon>Pucciniaceae</taxon>
        <taxon>Puccinia</taxon>
    </lineage>
</organism>
<evidence type="ECO:0000313" key="3">
    <source>
        <dbReference type="Proteomes" id="UP000325313"/>
    </source>
</evidence>
<evidence type="ECO:0000313" key="2">
    <source>
        <dbReference type="EMBL" id="KAA1127045.1"/>
    </source>
</evidence>
<dbReference type="EMBL" id="VDEP01000169">
    <property type="protein sequence ID" value="KAA1127045.1"/>
    <property type="molecule type" value="Genomic_DNA"/>
</dbReference>
<reference evidence="2 3" key="1">
    <citation type="submission" date="2019-05" db="EMBL/GenBank/DDBJ databases">
        <title>Emergence of the Ug99 lineage of the wheat stem rust pathogen through somatic hybridization.</title>
        <authorList>
            <person name="Li F."/>
            <person name="Upadhyaya N.M."/>
            <person name="Sperschneider J."/>
            <person name="Matny O."/>
            <person name="Nguyen-Phuc H."/>
            <person name="Mago R."/>
            <person name="Raley C."/>
            <person name="Miller M.E."/>
            <person name="Silverstein K.A.T."/>
            <person name="Henningsen E."/>
            <person name="Hirsch C.D."/>
            <person name="Visser B."/>
            <person name="Pretorius Z.A."/>
            <person name="Steffenson B.J."/>
            <person name="Schwessinger B."/>
            <person name="Dodds P.N."/>
            <person name="Figueroa M."/>
        </authorList>
    </citation>
    <scope>NUCLEOTIDE SEQUENCE [LARGE SCALE GENOMIC DNA]</scope>
    <source>
        <strain evidence="2 3">Ug99</strain>
    </source>
</reference>
<feature type="region of interest" description="Disordered" evidence="1">
    <location>
        <begin position="34"/>
        <end position="54"/>
    </location>
</feature>
<sequence>MSEGKSGQNSVYGTLRLESGLKPTLIVTGTVDMHRDSRRQCQQKPTRKKKRHFRPFRNRYQDLLGCEARVPGRHVMGSSPPRLFLLLQSKEGPKS</sequence>
<dbReference type="AlphaFoldDB" id="A0A5B0RPI6"/>
<accession>A0A5B0RPI6</accession>
<evidence type="ECO:0000256" key="1">
    <source>
        <dbReference type="SAM" id="MobiDB-lite"/>
    </source>
</evidence>
<proteinExistence type="predicted"/>
<dbReference type="Proteomes" id="UP000325313">
    <property type="component" value="Unassembled WGS sequence"/>
</dbReference>
<comment type="caution">
    <text evidence="2">The sequence shown here is derived from an EMBL/GenBank/DDBJ whole genome shotgun (WGS) entry which is preliminary data.</text>
</comment>
<gene>
    <name evidence="2" type="ORF">PGTUg99_012474</name>
</gene>
<feature type="compositionally biased region" description="Basic residues" evidence="1">
    <location>
        <begin position="45"/>
        <end position="54"/>
    </location>
</feature>